<feature type="signal peptide" evidence="1">
    <location>
        <begin position="1"/>
        <end position="22"/>
    </location>
</feature>
<gene>
    <name evidence="2" type="ORF">TT172_LOCUS6609</name>
</gene>
<reference evidence="2 3" key="1">
    <citation type="submission" date="2018-04" db="EMBL/GenBank/DDBJ databases">
        <authorList>
            <person name="Huttner S."/>
            <person name="Dainat J."/>
        </authorList>
    </citation>
    <scope>NUCLEOTIDE SEQUENCE [LARGE SCALE GENOMIC DNA]</scope>
</reference>
<feature type="chain" id="PRO_5019557876" evidence="1">
    <location>
        <begin position="23"/>
        <end position="88"/>
    </location>
</feature>
<evidence type="ECO:0000256" key="1">
    <source>
        <dbReference type="SAM" id="SignalP"/>
    </source>
</evidence>
<proteinExistence type="predicted"/>
<evidence type="ECO:0000313" key="3">
    <source>
        <dbReference type="Proteomes" id="UP000289323"/>
    </source>
</evidence>
<dbReference type="Proteomes" id="UP000289323">
    <property type="component" value="Unassembled WGS sequence"/>
</dbReference>
<accession>A0A446BP13</accession>
<protein>
    <submittedName>
        <fullName evidence="2">2af6caad-920a-4188-bd8a-d4ce019b7a94</fullName>
    </submittedName>
</protein>
<evidence type="ECO:0000313" key="2">
    <source>
        <dbReference type="EMBL" id="SPQ24190.1"/>
    </source>
</evidence>
<name>A0A446BP13_9PEZI</name>
<organism evidence="2 3">
    <name type="scientific">Thermothielavioides terrestris</name>
    <dbReference type="NCBI Taxonomy" id="2587410"/>
    <lineage>
        <taxon>Eukaryota</taxon>
        <taxon>Fungi</taxon>
        <taxon>Dikarya</taxon>
        <taxon>Ascomycota</taxon>
        <taxon>Pezizomycotina</taxon>
        <taxon>Sordariomycetes</taxon>
        <taxon>Sordariomycetidae</taxon>
        <taxon>Sordariales</taxon>
        <taxon>Chaetomiaceae</taxon>
        <taxon>Thermothielavioides</taxon>
    </lineage>
</organism>
<dbReference type="EMBL" id="OUUZ01000013">
    <property type="protein sequence ID" value="SPQ24190.1"/>
    <property type="molecule type" value="Genomic_DNA"/>
</dbReference>
<keyword evidence="1" id="KW-0732">Signal</keyword>
<dbReference type="AlphaFoldDB" id="A0A446BP13"/>
<sequence length="88" mass="9316">MQLSLPTTLLIAAAGWISLVAAEIPAACYDPCTFALIEGKSGKWKNSVICRPGSPFMTAKLACYGCCLNTANQVKGGIKFEGTQFEPT</sequence>